<dbReference type="PANTHER" id="PTHR22443:SF18">
    <property type="entry name" value="NON-SPECIFIC LETHAL 1, ISOFORM M"/>
    <property type="match status" value="1"/>
</dbReference>
<proteinExistence type="predicted"/>
<dbReference type="EMBL" id="JAODUO010000702">
    <property type="protein sequence ID" value="KAK2175869.1"/>
    <property type="molecule type" value="Genomic_DNA"/>
</dbReference>
<sequence length="240" mass="26017">MNKGAVTLGDPPVVQDLTARTRQHRPGLKKCLPAEEKVIGLATKSETSPCNISTLLCNIDKQTTHLTQQLGNVFSPQNSSAVTATCQQVAASRLKLQSQNGFVEHGLNNCTSAHPMTDVPGSVNNKKTPQQTTDNNVSLVTFDPPSPANDVTCQSVRCRPVQSYRKRKLLRTAGLHLVCRKAARLSAVRCHCYPPVVPCAICGGRYNNTQTTEPEVMTLAERVALLDASYHAILSFPEGK</sequence>
<name>A0AAD9NQM0_RIDPI</name>
<dbReference type="Proteomes" id="UP001209878">
    <property type="component" value="Unassembled WGS sequence"/>
</dbReference>
<evidence type="ECO:0000313" key="2">
    <source>
        <dbReference type="Proteomes" id="UP001209878"/>
    </source>
</evidence>
<organism evidence="1 2">
    <name type="scientific">Ridgeia piscesae</name>
    <name type="common">Tubeworm</name>
    <dbReference type="NCBI Taxonomy" id="27915"/>
    <lineage>
        <taxon>Eukaryota</taxon>
        <taxon>Metazoa</taxon>
        <taxon>Spiralia</taxon>
        <taxon>Lophotrochozoa</taxon>
        <taxon>Annelida</taxon>
        <taxon>Polychaeta</taxon>
        <taxon>Sedentaria</taxon>
        <taxon>Canalipalpata</taxon>
        <taxon>Sabellida</taxon>
        <taxon>Siboglinidae</taxon>
        <taxon>Ridgeia</taxon>
    </lineage>
</organism>
<accession>A0AAD9NQM0</accession>
<protein>
    <submittedName>
        <fullName evidence="1">Uncharacterized protein</fullName>
    </submittedName>
</protein>
<dbReference type="AlphaFoldDB" id="A0AAD9NQM0"/>
<reference evidence="1" key="1">
    <citation type="journal article" date="2023" name="Mol. Biol. Evol.">
        <title>Third-Generation Sequencing Reveals the Adaptive Role of the Epigenome in Three Deep-Sea Polychaetes.</title>
        <authorList>
            <person name="Perez M."/>
            <person name="Aroh O."/>
            <person name="Sun Y."/>
            <person name="Lan Y."/>
            <person name="Juniper S.K."/>
            <person name="Young C.R."/>
            <person name="Angers B."/>
            <person name="Qian P.Y."/>
        </authorList>
    </citation>
    <scope>NUCLEOTIDE SEQUENCE</scope>
    <source>
        <strain evidence="1">R07B-5</strain>
    </source>
</reference>
<dbReference type="GO" id="GO:0044545">
    <property type="term" value="C:NSL complex"/>
    <property type="evidence" value="ECO:0007669"/>
    <property type="project" value="TreeGrafter"/>
</dbReference>
<comment type="caution">
    <text evidence="1">The sequence shown here is derived from an EMBL/GenBank/DDBJ whole genome shotgun (WGS) entry which is preliminary data.</text>
</comment>
<evidence type="ECO:0000313" key="1">
    <source>
        <dbReference type="EMBL" id="KAK2175869.1"/>
    </source>
</evidence>
<dbReference type="GO" id="GO:0035035">
    <property type="term" value="F:histone acetyltransferase binding"/>
    <property type="evidence" value="ECO:0007669"/>
    <property type="project" value="TreeGrafter"/>
</dbReference>
<gene>
    <name evidence="1" type="ORF">NP493_702g05039</name>
</gene>
<dbReference type="PANTHER" id="PTHR22443">
    <property type="entry name" value="NON-SPECIFIC LETHAL 1, ISOFORM M"/>
    <property type="match status" value="1"/>
</dbReference>
<dbReference type="InterPro" id="IPR026180">
    <property type="entry name" value="NSL1"/>
</dbReference>
<keyword evidence="2" id="KW-1185">Reference proteome</keyword>